<gene>
    <name evidence="1" type="ORF">Pr1d_26960</name>
</gene>
<proteinExistence type="predicted"/>
<protein>
    <submittedName>
        <fullName evidence="1">Uncharacterized protein</fullName>
    </submittedName>
</protein>
<name>A0A5B9Q8Z6_9BACT</name>
<dbReference type="AlphaFoldDB" id="A0A5B9Q8Z6"/>
<evidence type="ECO:0000313" key="2">
    <source>
        <dbReference type="Proteomes" id="UP000323917"/>
    </source>
</evidence>
<accession>A0A5B9Q8Z6</accession>
<sequence>MANGIDRSWLSTESPESTITDSILALREEPQSNLANRYYCSYCGSILAEQSPTKLGSFEFYCSKCDQPWIVTKTGDKERLVKGDFLGNRPS</sequence>
<evidence type="ECO:0000313" key="1">
    <source>
        <dbReference type="EMBL" id="QEG35398.1"/>
    </source>
</evidence>
<dbReference type="KEGG" id="bgok:Pr1d_26960"/>
<dbReference type="Proteomes" id="UP000323917">
    <property type="component" value="Chromosome"/>
</dbReference>
<organism evidence="1 2">
    <name type="scientific">Bythopirellula goksoeyrii</name>
    <dbReference type="NCBI Taxonomy" id="1400387"/>
    <lineage>
        <taxon>Bacteria</taxon>
        <taxon>Pseudomonadati</taxon>
        <taxon>Planctomycetota</taxon>
        <taxon>Planctomycetia</taxon>
        <taxon>Pirellulales</taxon>
        <taxon>Lacipirellulaceae</taxon>
        <taxon>Bythopirellula</taxon>
    </lineage>
</organism>
<dbReference type="EMBL" id="CP042913">
    <property type="protein sequence ID" value="QEG35398.1"/>
    <property type="molecule type" value="Genomic_DNA"/>
</dbReference>
<keyword evidence="2" id="KW-1185">Reference proteome</keyword>
<reference evidence="1 2" key="1">
    <citation type="submission" date="2019-08" db="EMBL/GenBank/DDBJ databases">
        <title>Deep-cultivation of Planctomycetes and their phenomic and genomic characterization uncovers novel biology.</title>
        <authorList>
            <person name="Wiegand S."/>
            <person name="Jogler M."/>
            <person name="Boedeker C."/>
            <person name="Pinto D."/>
            <person name="Vollmers J."/>
            <person name="Rivas-Marin E."/>
            <person name="Kohn T."/>
            <person name="Peeters S.H."/>
            <person name="Heuer A."/>
            <person name="Rast P."/>
            <person name="Oberbeckmann S."/>
            <person name="Bunk B."/>
            <person name="Jeske O."/>
            <person name="Meyerdierks A."/>
            <person name="Storesund J.E."/>
            <person name="Kallscheuer N."/>
            <person name="Luecker S."/>
            <person name="Lage O.M."/>
            <person name="Pohl T."/>
            <person name="Merkel B.J."/>
            <person name="Hornburger P."/>
            <person name="Mueller R.-W."/>
            <person name="Bruemmer F."/>
            <person name="Labrenz M."/>
            <person name="Spormann A.M."/>
            <person name="Op den Camp H."/>
            <person name="Overmann J."/>
            <person name="Amann R."/>
            <person name="Jetten M.S.M."/>
            <person name="Mascher T."/>
            <person name="Medema M.H."/>
            <person name="Devos D.P."/>
            <person name="Kaster A.-K."/>
            <person name="Ovreas L."/>
            <person name="Rohde M."/>
            <person name="Galperin M.Y."/>
            <person name="Jogler C."/>
        </authorList>
    </citation>
    <scope>NUCLEOTIDE SEQUENCE [LARGE SCALE GENOMIC DNA]</scope>
    <source>
        <strain evidence="1 2">Pr1d</strain>
    </source>
</reference>